<dbReference type="GO" id="GO:0006777">
    <property type="term" value="P:Mo-molybdopterin cofactor biosynthetic process"/>
    <property type="evidence" value="ECO:0007669"/>
    <property type="project" value="UniProtKB-KW"/>
</dbReference>
<dbReference type="CDD" id="cd00886">
    <property type="entry name" value="MogA_MoaB"/>
    <property type="match status" value="1"/>
</dbReference>
<dbReference type="Pfam" id="PF00994">
    <property type="entry name" value="MoCF_biosynth"/>
    <property type="match status" value="1"/>
</dbReference>
<dbReference type="PANTHER" id="PTHR43232:SF2">
    <property type="entry name" value="MOLYBDENUM COFACTOR BIOSYNTHESIS PROTEIN B"/>
    <property type="match status" value="1"/>
</dbReference>
<reference evidence="4" key="1">
    <citation type="submission" date="2022-01" db="EMBL/GenBank/DDBJ databases">
        <title>Draft genome of Methanogenium marinum DSM 15558.</title>
        <authorList>
            <person name="Chen S.-C."/>
            <person name="You Y.-T."/>
        </authorList>
    </citation>
    <scope>NUCLEOTIDE SEQUENCE</scope>
    <source>
        <strain evidence="4">DSM 15558</strain>
    </source>
</reference>
<dbReference type="InterPro" id="IPR036425">
    <property type="entry name" value="MoaB/Mog-like_dom_sf"/>
</dbReference>
<dbReference type="GO" id="GO:0005829">
    <property type="term" value="C:cytosol"/>
    <property type="evidence" value="ECO:0007669"/>
    <property type="project" value="TreeGrafter"/>
</dbReference>
<name>A0A9Q4PW79_9EURY</name>
<evidence type="ECO:0000256" key="2">
    <source>
        <dbReference type="ARBA" id="ARBA00023150"/>
    </source>
</evidence>
<comment type="caution">
    <text evidence="4">The sequence shown here is derived from an EMBL/GenBank/DDBJ whole genome shotgun (WGS) entry which is preliminary data.</text>
</comment>
<evidence type="ECO:0000313" key="5">
    <source>
        <dbReference type="Proteomes" id="UP001143747"/>
    </source>
</evidence>
<dbReference type="InterPro" id="IPR001453">
    <property type="entry name" value="MoaB/Mog_dom"/>
</dbReference>
<evidence type="ECO:0000259" key="3">
    <source>
        <dbReference type="SMART" id="SM00852"/>
    </source>
</evidence>
<comment type="similarity">
    <text evidence="1">Belongs to the MoaB/Mog family.</text>
</comment>
<dbReference type="Proteomes" id="UP001143747">
    <property type="component" value="Unassembled WGS sequence"/>
</dbReference>
<keyword evidence="5" id="KW-1185">Reference proteome</keyword>
<dbReference type="Gene3D" id="3.40.980.10">
    <property type="entry name" value="MoaB/Mog-like domain"/>
    <property type="match status" value="1"/>
</dbReference>
<accession>A0A9Q4PW79</accession>
<dbReference type="FunFam" id="3.40.980.10:FF:000006">
    <property type="entry name" value="Molybdenum cofactor biosynthesis protein B"/>
    <property type="match status" value="1"/>
</dbReference>
<evidence type="ECO:0000256" key="1">
    <source>
        <dbReference type="ARBA" id="ARBA00006112"/>
    </source>
</evidence>
<keyword evidence="2" id="KW-0501">Molybdenum cofactor biosynthesis</keyword>
<dbReference type="SUPFAM" id="SSF53218">
    <property type="entry name" value="Molybdenum cofactor biosynthesis proteins"/>
    <property type="match status" value="1"/>
</dbReference>
<dbReference type="PROSITE" id="PS01078">
    <property type="entry name" value="MOCF_BIOSYNTHESIS_1"/>
    <property type="match status" value="1"/>
</dbReference>
<sequence>MDPTHLSDVTLMSAVITVSTSRSEDEDISGAVIKELSEAADIPVTFYRVVPDEIDAIRIALQEALLEAPCVIINGGTGITHDDCTIEAVAPLFEKTLDGFGELFRMFSLEEVGTRVLLSRASAGIIDRRAVFCIPGSTSAVRLAMLKLILPEMRHIVTHANK</sequence>
<organism evidence="4 5">
    <name type="scientific">Methanogenium marinum</name>
    <dbReference type="NCBI Taxonomy" id="348610"/>
    <lineage>
        <taxon>Archaea</taxon>
        <taxon>Methanobacteriati</taxon>
        <taxon>Methanobacteriota</taxon>
        <taxon>Stenosarchaea group</taxon>
        <taxon>Methanomicrobia</taxon>
        <taxon>Methanomicrobiales</taxon>
        <taxon>Methanomicrobiaceae</taxon>
        <taxon>Methanogenium</taxon>
    </lineage>
</organism>
<gene>
    <name evidence="4" type="ORF">L0665_07035</name>
</gene>
<evidence type="ECO:0000313" key="4">
    <source>
        <dbReference type="EMBL" id="MDE4908364.1"/>
    </source>
</evidence>
<dbReference type="PIRSF" id="PIRSF006443">
    <property type="entry name" value="MoaB"/>
    <property type="match status" value="1"/>
</dbReference>
<dbReference type="EMBL" id="JAKELO010000002">
    <property type="protein sequence ID" value="MDE4908364.1"/>
    <property type="molecule type" value="Genomic_DNA"/>
</dbReference>
<dbReference type="AlphaFoldDB" id="A0A9Q4PW79"/>
<dbReference type="NCBIfam" id="TIGR00177">
    <property type="entry name" value="molyb_syn"/>
    <property type="match status" value="1"/>
</dbReference>
<dbReference type="InterPro" id="IPR012245">
    <property type="entry name" value="MoaB"/>
</dbReference>
<protein>
    <submittedName>
        <fullName evidence="4">MogA/MoaB family molybdenum cofactor biosynthesis protein</fullName>
    </submittedName>
</protein>
<proteinExistence type="inferred from homology"/>
<feature type="domain" description="MoaB/Mog" evidence="3">
    <location>
        <begin position="14"/>
        <end position="156"/>
    </location>
</feature>
<dbReference type="PANTHER" id="PTHR43232">
    <property type="entry name" value="MOLYBDENUM COFACTOR BIOSYNTHESIS PROTEIN B"/>
    <property type="match status" value="1"/>
</dbReference>
<dbReference type="InterPro" id="IPR008284">
    <property type="entry name" value="MoCF_biosynth_CS"/>
</dbReference>
<dbReference type="RefSeq" id="WP_274924995.1">
    <property type="nucleotide sequence ID" value="NZ_JAKELO010000002.1"/>
</dbReference>
<dbReference type="SMART" id="SM00852">
    <property type="entry name" value="MoCF_biosynth"/>
    <property type="match status" value="1"/>
</dbReference>